<dbReference type="RefSeq" id="WP_188780740.1">
    <property type="nucleotide sequence ID" value="NZ_BMKQ01000001.1"/>
</dbReference>
<evidence type="ECO:0000313" key="3">
    <source>
        <dbReference type="Proteomes" id="UP000649179"/>
    </source>
</evidence>
<gene>
    <name evidence="2" type="ORF">GCM10011519_32740</name>
</gene>
<accession>A0A917F8C0</accession>
<dbReference type="PRINTS" id="PR00111">
    <property type="entry name" value="ABHYDROLASE"/>
</dbReference>
<evidence type="ECO:0000259" key="1">
    <source>
        <dbReference type="Pfam" id="PF00561"/>
    </source>
</evidence>
<feature type="domain" description="AB hydrolase-1" evidence="1">
    <location>
        <begin position="29"/>
        <end position="149"/>
    </location>
</feature>
<dbReference type="AlphaFoldDB" id="A0A917F8C0"/>
<dbReference type="InterPro" id="IPR029058">
    <property type="entry name" value="AB_hydrolase_fold"/>
</dbReference>
<dbReference type="PANTHER" id="PTHR43433">
    <property type="entry name" value="HYDROLASE, ALPHA/BETA FOLD FAMILY PROTEIN"/>
    <property type="match status" value="1"/>
</dbReference>
<dbReference type="SUPFAM" id="SSF53474">
    <property type="entry name" value="alpha/beta-Hydrolases"/>
    <property type="match status" value="1"/>
</dbReference>
<comment type="caution">
    <text evidence="2">The sequence shown here is derived from an EMBL/GenBank/DDBJ whole genome shotgun (WGS) entry which is preliminary data.</text>
</comment>
<dbReference type="InterPro" id="IPR000073">
    <property type="entry name" value="AB_hydrolase_1"/>
</dbReference>
<proteinExistence type="predicted"/>
<evidence type="ECO:0000313" key="2">
    <source>
        <dbReference type="EMBL" id="GGF56246.1"/>
    </source>
</evidence>
<dbReference type="Pfam" id="PF00561">
    <property type="entry name" value="Abhydrolase_1"/>
    <property type="match status" value="1"/>
</dbReference>
<dbReference type="Gene3D" id="3.40.50.1820">
    <property type="entry name" value="alpha/beta hydrolase"/>
    <property type="match status" value="1"/>
</dbReference>
<dbReference type="GO" id="GO:0003824">
    <property type="term" value="F:catalytic activity"/>
    <property type="evidence" value="ECO:0007669"/>
    <property type="project" value="UniProtKB-ARBA"/>
</dbReference>
<keyword evidence="3" id="KW-1185">Reference proteome</keyword>
<dbReference type="EMBL" id="BMKQ01000001">
    <property type="protein sequence ID" value="GGF56246.1"/>
    <property type="molecule type" value="Genomic_DNA"/>
</dbReference>
<reference evidence="2" key="1">
    <citation type="journal article" date="2014" name="Int. J. Syst. Evol. Microbiol.">
        <title>Complete genome sequence of Corynebacterium casei LMG S-19264T (=DSM 44701T), isolated from a smear-ripened cheese.</title>
        <authorList>
            <consortium name="US DOE Joint Genome Institute (JGI-PGF)"/>
            <person name="Walter F."/>
            <person name="Albersmeier A."/>
            <person name="Kalinowski J."/>
            <person name="Ruckert C."/>
        </authorList>
    </citation>
    <scope>NUCLEOTIDE SEQUENCE</scope>
    <source>
        <strain evidence="2">CGMCC 1.16067</strain>
    </source>
</reference>
<dbReference type="PANTHER" id="PTHR43433:SF5">
    <property type="entry name" value="AB HYDROLASE-1 DOMAIN-CONTAINING PROTEIN"/>
    <property type="match status" value="1"/>
</dbReference>
<organism evidence="2 3">
    <name type="scientific">Marmoricola endophyticus</name>
    <dbReference type="NCBI Taxonomy" id="2040280"/>
    <lineage>
        <taxon>Bacteria</taxon>
        <taxon>Bacillati</taxon>
        <taxon>Actinomycetota</taxon>
        <taxon>Actinomycetes</taxon>
        <taxon>Propionibacteriales</taxon>
        <taxon>Nocardioidaceae</taxon>
        <taxon>Marmoricola</taxon>
    </lineage>
</organism>
<dbReference type="InterPro" id="IPR050471">
    <property type="entry name" value="AB_hydrolase"/>
</dbReference>
<dbReference type="Proteomes" id="UP000649179">
    <property type="component" value="Unassembled WGS sequence"/>
</dbReference>
<sequence>MTTLTPGPGAFAAPGGDLAYEVWAGTTEPVLAVHGLSAQRRLWDWLRTEDPDLSLVAPDLRGRGDSVGVAGPSSVVRHAEDLVLLLDHLGLDRVHVVGMSMGGFVAVHLAVRHPERVRSLVLVDGGFPMAAPDGLTRENVAAAFADRTGRLERTWTSVEEYRDYVVPATAPLLDPADPLLLDYLAHDLREGRVRLDQDAMVADATSVFFGETPWRDLEVPVRFLHAQWSTGRDTAPAYPPDLVTDYAPRTVETVGVDGVDHAGTIMTPTGAAAVAALLRHALQEPETR</sequence>
<protein>
    <recommendedName>
        <fullName evidence="1">AB hydrolase-1 domain-containing protein</fullName>
    </recommendedName>
</protein>
<name>A0A917F8C0_9ACTN</name>
<reference evidence="2" key="2">
    <citation type="submission" date="2020-09" db="EMBL/GenBank/DDBJ databases">
        <authorList>
            <person name="Sun Q."/>
            <person name="Zhou Y."/>
        </authorList>
    </citation>
    <scope>NUCLEOTIDE SEQUENCE</scope>
    <source>
        <strain evidence="2">CGMCC 1.16067</strain>
    </source>
</reference>